<feature type="domain" description="Ice-binding protein C-terminal" evidence="2">
    <location>
        <begin position="287"/>
        <end position="310"/>
    </location>
</feature>
<dbReference type="NCBIfam" id="TIGR02595">
    <property type="entry name" value="PEP_CTERM"/>
    <property type="match status" value="1"/>
</dbReference>
<protein>
    <submittedName>
        <fullName evidence="3">PEP-CTERM sorting domain-containing protein</fullName>
    </submittedName>
</protein>
<dbReference type="EMBL" id="CP152380">
    <property type="protein sequence ID" value="XAF55558.1"/>
    <property type="molecule type" value="Genomic_DNA"/>
</dbReference>
<evidence type="ECO:0000259" key="2">
    <source>
        <dbReference type="Pfam" id="PF07589"/>
    </source>
</evidence>
<evidence type="ECO:0000313" key="4">
    <source>
        <dbReference type="Proteomes" id="UP001445268"/>
    </source>
</evidence>
<keyword evidence="1" id="KW-0732">Signal</keyword>
<feature type="signal peptide" evidence="1">
    <location>
        <begin position="1"/>
        <end position="30"/>
    </location>
</feature>
<proteinExistence type="predicted"/>
<keyword evidence="4" id="KW-1185">Reference proteome</keyword>
<gene>
    <name evidence="3" type="ORF">AAGT77_08500</name>
</gene>
<organism evidence="3 4">
    <name type="scientific">Marinobacter alkaliphilus</name>
    <dbReference type="NCBI Taxonomy" id="254719"/>
    <lineage>
        <taxon>Bacteria</taxon>
        <taxon>Pseudomonadati</taxon>
        <taxon>Pseudomonadota</taxon>
        <taxon>Gammaproteobacteria</taxon>
        <taxon>Pseudomonadales</taxon>
        <taxon>Marinobacteraceae</taxon>
        <taxon>Marinobacter</taxon>
    </lineage>
</organism>
<name>A0ABZ3E8Z1_9GAMM</name>
<evidence type="ECO:0000313" key="3">
    <source>
        <dbReference type="EMBL" id="XAF55558.1"/>
    </source>
</evidence>
<evidence type="ECO:0000256" key="1">
    <source>
        <dbReference type="SAM" id="SignalP"/>
    </source>
</evidence>
<reference evidence="3 4" key="1">
    <citation type="submission" date="2024-04" db="EMBL/GenBank/DDBJ databases">
        <title>Marinobacter sp. SBY-1.</title>
        <authorList>
            <person name="Pan C."/>
        </authorList>
    </citation>
    <scope>NUCLEOTIDE SEQUENCE [LARGE SCALE GENOMIC DNA]</scope>
    <source>
        <strain evidence="3 4">SBY-1</strain>
    </source>
</reference>
<dbReference type="InterPro" id="IPR013424">
    <property type="entry name" value="Ice-binding_C"/>
</dbReference>
<accession>A0ABZ3E8Z1</accession>
<feature type="chain" id="PRO_5047157416" evidence="1">
    <location>
        <begin position="31"/>
        <end position="312"/>
    </location>
</feature>
<dbReference type="Proteomes" id="UP001445268">
    <property type="component" value="Chromosome"/>
</dbReference>
<dbReference type="RefSeq" id="WP_342632360.1">
    <property type="nucleotide sequence ID" value="NZ_CP152380.1"/>
</dbReference>
<dbReference type="Pfam" id="PF07589">
    <property type="entry name" value="PEP-CTERM"/>
    <property type="match status" value="1"/>
</dbReference>
<sequence length="312" mass="33157">MNRIPESFKKPALLAGCAALTLAFSATSMAAPIIMEGDYVRTAISDNGTLGYGGTTSPGLLHDPSGTRSWGAEDYLTPGSPWEMFGVKADQFGNVHNNNDGWSSTISSTGLTDISGGSTFDNHVLWSGTYGGLFNITHEYIFNDNYERIDILTSIEALTDLTGLKFLRAIDPDPDVNTYGSFDTINTRGGAGIAEEDFVNSQGAQTGLTLGLYTNSSIEHNTGITSSWSNDPDTYLAGQNDGDGDNVIGLAFNIGNLFQGDLVKLSYSYVMGETLDNVDIPDEPVASVPEPGTLGLLGLGLAGLLGVRRRMR</sequence>